<evidence type="ECO:0000313" key="1">
    <source>
        <dbReference type="EMBL" id="KAE8310848.1"/>
    </source>
</evidence>
<organism evidence="1 2">
    <name type="scientific">Aspergillus transmontanensis</name>
    <dbReference type="NCBI Taxonomy" id="1034304"/>
    <lineage>
        <taxon>Eukaryota</taxon>
        <taxon>Fungi</taxon>
        <taxon>Dikarya</taxon>
        <taxon>Ascomycota</taxon>
        <taxon>Pezizomycotina</taxon>
        <taxon>Eurotiomycetes</taxon>
        <taxon>Eurotiomycetidae</taxon>
        <taxon>Eurotiales</taxon>
        <taxon>Aspergillaceae</taxon>
        <taxon>Aspergillus</taxon>
        <taxon>Aspergillus subgen. Circumdati</taxon>
    </lineage>
</organism>
<keyword evidence="2" id="KW-1185">Reference proteome</keyword>
<proteinExistence type="predicted"/>
<sequence length="166" mass="19109">MVCSLLMHYFPEENGWEIVMNIESEKVVIYTVKCHDGNGLIDHLMALILLDDDNLNNSIKKFKDIYHSRFDITPTNKASPALMWGAIFQGSKALFYSCEEGGKIRTQYAPNVKDGQNFILKHREVIHFFLLRAMSHERINGRKVSWKGLERHKTSNRSHGVVSSRS</sequence>
<dbReference type="EMBL" id="ML738349">
    <property type="protein sequence ID" value="KAE8310848.1"/>
    <property type="molecule type" value="Genomic_DNA"/>
</dbReference>
<evidence type="ECO:0000313" key="2">
    <source>
        <dbReference type="Proteomes" id="UP000325433"/>
    </source>
</evidence>
<dbReference type="AlphaFoldDB" id="A0A5N6VRM1"/>
<accession>A0A5N6VRM1</accession>
<protein>
    <submittedName>
        <fullName evidence="1">Uncharacterized protein</fullName>
    </submittedName>
</protein>
<reference evidence="2" key="1">
    <citation type="submission" date="2019-04" db="EMBL/GenBank/DDBJ databases">
        <title>Friends and foes A comparative genomics studyof 23 Aspergillus species from section Flavi.</title>
        <authorList>
            <consortium name="DOE Joint Genome Institute"/>
            <person name="Kjaerbolling I."/>
            <person name="Vesth T."/>
            <person name="Frisvad J.C."/>
            <person name="Nybo J.L."/>
            <person name="Theobald S."/>
            <person name="Kildgaard S."/>
            <person name="Isbrandt T."/>
            <person name="Kuo A."/>
            <person name="Sato A."/>
            <person name="Lyhne E.K."/>
            <person name="Kogle M.E."/>
            <person name="Wiebenga A."/>
            <person name="Kun R.S."/>
            <person name="Lubbers R.J."/>
            <person name="Makela M.R."/>
            <person name="Barry K."/>
            <person name="Chovatia M."/>
            <person name="Clum A."/>
            <person name="Daum C."/>
            <person name="Haridas S."/>
            <person name="He G."/>
            <person name="LaButti K."/>
            <person name="Lipzen A."/>
            <person name="Mondo S."/>
            <person name="Riley R."/>
            <person name="Salamov A."/>
            <person name="Simmons B.A."/>
            <person name="Magnuson J.K."/>
            <person name="Henrissat B."/>
            <person name="Mortensen U.H."/>
            <person name="Larsen T.O."/>
            <person name="Devries R.P."/>
            <person name="Grigoriev I.V."/>
            <person name="Machida M."/>
            <person name="Baker S.E."/>
            <person name="Andersen M.R."/>
        </authorList>
    </citation>
    <scope>NUCLEOTIDE SEQUENCE [LARGE SCALE GENOMIC DNA]</scope>
    <source>
        <strain evidence="2">CBS 130015</strain>
    </source>
</reference>
<gene>
    <name evidence="1" type="ORF">BDV41DRAFT_544147</name>
</gene>
<dbReference type="Proteomes" id="UP000325433">
    <property type="component" value="Unassembled WGS sequence"/>
</dbReference>
<feature type="non-terminal residue" evidence="1">
    <location>
        <position position="1"/>
    </location>
</feature>
<name>A0A5N6VRM1_9EURO</name>